<proteinExistence type="predicted"/>
<dbReference type="AlphaFoldDB" id="A0A543BQM3"/>
<accession>A0A543BQM3</accession>
<dbReference type="GO" id="GO:0016740">
    <property type="term" value="F:transferase activity"/>
    <property type="evidence" value="ECO:0007669"/>
    <property type="project" value="UniProtKB-KW"/>
</dbReference>
<evidence type="ECO:0000313" key="3">
    <source>
        <dbReference type="Proteomes" id="UP000317209"/>
    </source>
</evidence>
<sequence>MTSASPTRDFDHVILTRFSVRFPESPPIDEDWLAYRWAFFRDALAASAARQTERDFQWLVFFDIDTPVWLLEEIEALRPGLFTPVYVSSWSSAIAQRAVADVSSAPYLITTRIDSDDAIARQFVADVQSHFDHQESLYINLLCGVQVERTGEVYRYDEPSNPFISYVEKRVESDAPRTVFQSLSHGRSRWFADLLNIVGPPRWMQIIHGSNIANGVRGLRDRPESFEADFDFDLPFDRTVSPGRYRRERARSLADLLWLWALHPYYFREFLRARRLRRSGTRLLAQTKEPVTYERQRSKAPRSIKFVVRALRRKDGERRSQRNRGPHASVS</sequence>
<evidence type="ECO:0000256" key="1">
    <source>
        <dbReference type="SAM" id="MobiDB-lite"/>
    </source>
</evidence>
<dbReference type="RefSeq" id="WP_170198131.1">
    <property type="nucleotide sequence ID" value="NZ_VFOX01000001.1"/>
</dbReference>
<dbReference type="Pfam" id="PF11316">
    <property type="entry name" value="Rhamno_transf"/>
    <property type="match status" value="1"/>
</dbReference>
<evidence type="ECO:0000313" key="2">
    <source>
        <dbReference type="EMBL" id="TQL87131.1"/>
    </source>
</evidence>
<feature type="region of interest" description="Disordered" evidence="1">
    <location>
        <begin position="312"/>
        <end position="331"/>
    </location>
</feature>
<organism evidence="2 3">
    <name type="scientific">Microbacterium saperdae</name>
    <dbReference type="NCBI Taxonomy" id="69368"/>
    <lineage>
        <taxon>Bacteria</taxon>
        <taxon>Bacillati</taxon>
        <taxon>Actinomycetota</taxon>
        <taxon>Actinomycetes</taxon>
        <taxon>Micrococcales</taxon>
        <taxon>Microbacteriaceae</taxon>
        <taxon>Microbacterium</taxon>
    </lineage>
</organism>
<comment type="caution">
    <text evidence="2">The sequence shown here is derived from an EMBL/GenBank/DDBJ whole genome shotgun (WGS) entry which is preliminary data.</text>
</comment>
<keyword evidence="3" id="KW-1185">Reference proteome</keyword>
<dbReference type="Proteomes" id="UP000317209">
    <property type="component" value="Unassembled WGS sequence"/>
</dbReference>
<dbReference type="InterPro" id="IPR021466">
    <property type="entry name" value="Put_rhamnosyl_transferase"/>
</dbReference>
<reference evidence="2 3" key="1">
    <citation type="submission" date="2019-06" db="EMBL/GenBank/DDBJ databases">
        <title>Sequencing the genomes of 1000 actinobacteria strains.</title>
        <authorList>
            <person name="Klenk H.-P."/>
        </authorList>
    </citation>
    <scope>NUCLEOTIDE SEQUENCE [LARGE SCALE GENOMIC DNA]</scope>
    <source>
        <strain evidence="2 3">DSM 20169</strain>
    </source>
</reference>
<keyword evidence="2" id="KW-0808">Transferase</keyword>
<dbReference type="EMBL" id="VFOX01000001">
    <property type="protein sequence ID" value="TQL87131.1"/>
    <property type="molecule type" value="Genomic_DNA"/>
</dbReference>
<gene>
    <name evidence="2" type="ORF">FB560_2798</name>
</gene>
<protein>
    <submittedName>
        <fullName evidence="2">Putative rhamnosyltransferase</fullName>
    </submittedName>
</protein>
<name>A0A543BQM3_9MICO</name>